<evidence type="ECO:0000313" key="1">
    <source>
        <dbReference type="EMBL" id="CAD6224505.1"/>
    </source>
</evidence>
<reference evidence="1" key="1">
    <citation type="submission" date="2020-10" db="EMBL/GenBank/DDBJ databases">
        <authorList>
            <person name="Han B."/>
            <person name="Lu T."/>
            <person name="Zhao Q."/>
            <person name="Huang X."/>
            <person name="Zhao Y."/>
        </authorList>
    </citation>
    <scope>NUCLEOTIDE SEQUENCE</scope>
</reference>
<gene>
    <name evidence="1" type="ORF">NCGR_LOCUS16789</name>
</gene>
<accession>A0A811NLK0</accession>
<name>A0A811NLK0_9POAL</name>
<proteinExistence type="predicted"/>
<organism evidence="1 2">
    <name type="scientific">Miscanthus lutarioriparius</name>
    <dbReference type="NCBI Taxonomy" id="422564"/>
    <lineage>
        <taxon>Eukaryota</taxon>
        <taxon>Viridiplantae</taxon>
        <taxon>Streptophyta</taxon>
        <taxon>Embryophyta</taxon>
        <taxon>Tracheophyta</taxon>
        <taxon>Spermatophyta</taxon>
        <taxon>Magnoliopsida</taxon>
        <taxon>Liliopsida</taxon>
        <taxon>Poales</taxon>
        <taxon>Poaceae</taxon>
        <taxon>PACMAD clade</taxon>
        <taxon>Panicoideae</taxon>
        <taxon>Andropogonodae</taxon>
        <taxon>Andropogoneae</taxon>
        <taxon>Saccharinae</taxon>
        <taxon>Miscanthus</taxon>
    </lineage>
</organism>
<dbReference type="EMBL" id="CAJGYO010000004">
    <property type="protein sequence ID" value="CAD6224505.1"/>
    <property type="molecule type" value="Genomic_DNA"/>
</dbReference>
<dbReference type="AlphaFoldDB" id="A0A811NLK0"/>
<keyword evidence="2" id="KW-1185">Reference proteome</keyword>
<sequence>MSQTAAAAVANELNGGGGSLHRLHTEGARPPYAATATVLYARPWQRQRTRTATTGVPEAIAIDSSYMNYKEDTWRHWEGWEGYKYGSHINGDQPQPPTTSVATCTQPKPSLRCMDACMESEQTLCKIFFPLHEIAVEAEHTGRRDSGVRAPDEAGLVGNRSEQTGRAHLLEDVGGGDQHGALSFCRCLVARTGRAALLIAGNCACGPHLRGRGRLPWDHARASRARLDSAGRAASLVAGACAATAAAALVRGWLRPCRGPCITAEEAVAEEARSWRRGKRRP</sequence>
<dbReference type="Proteomes" id="UP000604825">
    <property type="component" value="Unassembled WGS sequence"/>
</dbReference>
<evidence type="ECO:0000313" key="2">
    <source>
        <dbReference type="Proteomes" id="UP000604825"/>
    </source>
</evidence>
<comment type="caution">
    <text evidence="1">The sequence shown here is derived from an EMBL/GenBank/DDBJ whole genome shotgun (WGS) entry which is preliminary data.</text>
</comment>
<protein>
    <submittedName>
        <fullName evidence="1">Uncharacterized protein</fullName>
    </submittedName>
</protein>